<reference evidence="3 4" key="1">
    <citation type="submission" date="2016-08" db="EMBL/GenBank/DDBJ databases">
        <title>A Parts List for Fungal Cellulosomes Revealed by Comparative Genomics.</title>
        <authorList>
            <consortium name="DOE Joint Genome Institute"/>
            <person name="Haitjema C.H."/>
            <person name="Gilmore S.P."/>
            <person name="Henske J.K."/>
            <person name="Solomon K.V."/>
            <person name="De Groot R."/>
            <person name="Kuo A."/>
            <person name="Mondo S.J."/>
            <person name="Salamov A.A."/>
            <person name="Labutti K."/>
            <person name="Zhao Z."/>
            <person name="Chiniquy J."/>
            <person name="Barry K."/>
            <person name="Brewer H.M."/>
            <person name="Purvine S.O."/>
            <person name="Wright A.T."/>
            <person name="Boxma B."/>
            <person name="Van Alen T."/>
            <person name="Hackstein J.H."/>
            <person name="Baker S.E."/>
            <person name="Grigoriev I.V."/>
            <person name="O'Malley M.A."/>
        </authorList>
    </citation>
    <scope>NUCLEOTIDE SEQUENCE [LARGE SCALE GENOMIC DNA]</scope>
    <source>
        <strain evidence="3 4">S4</strain>
    </source>
</reference>
<dbReference type="InterPro" id="IPR043153">
    <property type="entry name" value="DENN_C"/>
</dbReference>
<dbReference type="Pfam" id="PF02141">
    <property type="entry name" value="DENN"/>
    <property type="match status" value="1"/>
</dbReference>
<feature type="compositionally biased region" description="Low complexity" evidence="1">
    <location>
        <begin position="199"/>
        <end position="214"/>
    </location>
</feature>
<keyword evidence="4" id="KW-1185">Reference proteome</keyword>
<feature type="domain" description="cDENN" evidence="2">
    <location>
        <begin position="388"/>
        <end position="493"/>
    </location>
</feature>
<dbReference type="Proteomes" id="UP000193944">
    <property type="component" value="Unassembled WGS sequence"/>
</dbReference>
<evidence type="ECO:0000256" key="1">
    <source>
        <dbReference type="SAM" id="MobiDB-lite"/>
    </source>
</evidence>
<evidence type="ECO:0000259" key="2">
    <source>
        <dbReference type="Pfam" id="PF02141"/>
    </source>
</evidence>
<reference evidence="3 4" key="2">
    <citation type="submission" date="2016-08" db="EMBL/GenBank/DDBJ databases">
        <title>Pervasive Adenine N6-methylation of Active Genes in Fungi.</title>
        <authorList>
            <consortium name="DOE Joint Genome Institute"/>
            <person name="Mondo S.J."/>
            <person name="Dannebaum R.O."/>
            <person name="Kuo R.C."/>
            <person name="Labutti K."/>
            <person name="Haridas S."/>
            <person name="Kuo A."/>
            <person name="Salamov A."/>
            <person name="Ahrendt S.R."/>
            <person name="Lipzen A."/>
            <person name="Sullivan W."/>
            <person name="Andreopoulos W.B."/>
            <person name="Clum A."/>
            <person name="Lindquist E."/>
            <person name="Daum C."/>
            <person name="Ramamoorthy G.K."/>
            <person name="Gryganskyi A."/>
            <person name="Culley D."/>
            <person name="Magnuson J.K."/>
            <person name="James T.Y."/>
            <person name="O'Malley M.A."/>
            <person name="Stajich J.E."/>
            <person name="Spatafora J.W."/>
            <person name="Visel A."/>
            <person name="Grigoriev I.V."/>
        </authorList>
    </citation>
    <scope>NUCLEOTIDE SEQUENCE [LARGE SCALE GENOMIC DNA]</scope>
    <source>
        <strain evidence="3 4">S4</strain>
    </source>
</reference>
<dbReference type="AlphaFoldDB" id="A0A1Y1XIL4"/>
<dbReference type="OrthoDB" id="6019893at2759"/>
<proteinExistence type="predicted"/>
<accession>A0A1Y1XIL4</accession>
<evidence type="ECO:0000313" key="4">
    <source>
        <dbReference type="Proteomes" id="UP000193944"/>
    </source>
</evidence>
<dbReference type="InterPro" id="IPR001194">
    <property type="entry name" value="cDENN_dom"/>
</dbReference>
<dbReference type="Gene3D" id="3.40.50.11500">
    <property type="match status" value="1"/>
</dbReference>
<feature type="compositionally biased region" description="Acidic residues" evidence="1">
    <location>
        <begin position="181"/>
        <end position="198"/>
    </location>
</feature>
<sequence>MITYLKCKNNKKFSASYTSLSKKHTVPSSSYFLTKSTRFLNNRFLDSDSSIVNSSTACILSQYTNIKQRYKQQVFTSNTNNNNTLSSYYIDRPISRSILNFNNFEKNLYLRKNLFLSSYNINDNEDSFSSINKSQIRRCSNKFNGSNVYNYTQSTSNLSYNNDKILRSYYQKKGYLNKKDDEDDEDDDYEDDENEEEYSSNSPDSSNSSDSPNSCNSRHHQHHCPYHSQCDSKSFLYSSSSNGLQHLQELENQLGMGSKKKLNSSSLIDSLNLDFVSMENMANEKILQKQNTSQSLLYNLDLFVSGSLFSVANTSVNSLFSKKTITSYILISSRPIFSVMQKCLIEMYLLTKYSLQRNQTLPTTSSSITNNTSTITTGIDKNKNSNNQRTQDIKINLNMLKKGIMESFVAYLMHTVFLPSINSPFIVEIELPLSKELLQIKPHNKIQIQPVYHPLFLVFQMLSISNIISIFTHMTLEKSVIFYSENPSVLTSIW</sequence>
<comment type="caution">
    <text evidence="3">The sequence shown here is derived from an EMBL/GenBank/DDBJ whole genome shotgun (WGS) entry which is preliminary data.</text>
</comment>
<gene>
    <name evidence="3" type="ORF">BCR32DRAFT_265560</name>
</gene>
<evidence type="ECO:0000313" key="3">
    <source>
        <dbReference type="EMBL" id="ORX85608.1"/>
    </source>
</evidence>
<dbReference type="EMBL" id="MCFG01000033">
    <property type="protein sequence ID" value="ORX85608.1"/>
    <property type="molecule type" value="Genomic_DNA"/>
</dbReference>
<protein>
    <recommendedName>
        <fullName evidence="2">cDENN domain-containing protein</fullName>
    </recommendedName>
</protein>
<name>A0A1Y1XIL4_9FUNG</name>
<feature type="region of interest" description="Disordered" evidence="1">
    <location>
        <begin position="176"/>
        <end position="223"/>
    </location>
</feature>
<organism evidence="3 4">
    <name type="scientific">Anaeromyces robustus</name>
    <dbReference type="NCBI Taxonomy" id="1754192"/>
    <lineage>
        <taxon>Eukaryota</taxon>
        <taxon>Fungi</taxon>
        <taxon>Fungi incertae sedis</taxon>
        <taxon>Chytridiomycota</taxon>
        <taxon>Chytridiomycota incertae sedis</taxon>
        <taxon>Neocallimastigomycetes</taxon>
        <taxon>Neocallimastigales</taxon>
        <taxon>Neocallimastigaceae</taxon>
        <taxon>Anaeromyces</taxon>
    </lineage>
</organism>